<protein>
    <submittedName>
        <fullName evidence="1">Uncharacterized protein</fullName>
    </submittedName>
</protein>
<evidence type="ECO:0000313" key="1">
    <source>
        <dbReference type="EMBL" id="TDZ40371.1"/>
    </source>
</evidence>
<name>A0A4R8QMS3_9PEZI</name>
<organism evidence="1 2">
    <name type="scientific">Colletotrichum spinosum</name>
    <dbReference type="NCBI Taxonomy" id="1347390"/>
    <lineage>
        <taxon>Eukaryota</taxon>
        <taxon>Fungi</taxon>
        <taxon>Dikarya</taxon>
        <taxon>Ascomycota</taxon>
        <taxon>Pezizomycotina</taxon>
        <taxon>Sordariomycetes</taxon>
        <taxon>Hypocreomycetidae</taxon>
        <taxon>Glomerellales</taxon>
        <taxon>Glomerellaceae</taxon>
        <taxon>Colletotrichum</taxon>
        <taxon>Colletotrichum orbiculare species complex</taxon>
    </lineage>
</organism>
<proteinExistence type="predicted"/>
<sequence>MSTSGISIVSPDIPFASPTVSHQITVLGENGQHLITPDLGSTAPVGTTCTTDCSEHILHLEDDEFVPAGKISFVTPSTSNLPASVTPQESPADVVVWEESRLKASARDTARYVVDWAKARYATLPEDLWLIAIWETVTFLAELNVIFHSGQAIDATQLHRRVVMIRLAFYMLHFIWAAEMA</sequence>
<keyword evidence="2" id="KW-1185">Reference proteome</keyword>
<dbReference type="AlphaFoldDB" id="A0A4R8QMS3"/>
<evidence type="ECO:0000313" key="2">
    <source>
        <dbReference type="Proteomes" id="UP000295083"/>
    </source>
</evidence>
<accession>A0A4R8QMS3</accession>
<reference evidence="1 2" key="1">
    <citation type="submission" date="2018-11" db="EMBL/GenBank/DDBJ databases">
        <title>Genome sequence and assembly of Colletotrichum spinosum.</title>
        <authorList>
            <person name="Gan P."/>
            <person name="Shirasu K."/>
        </authorList>
    </citation>
    <scope>NUCLEOTIDE SEQUENCE [LARGE SCALE GENOMIC DNA]</scope>
    <source>
        <strain evidence="1 2">CBS 515.97</strain>
    </source>
</reference>
<gene>
    <name evidence="1" type="ORF">C8035_v004074</name>
</gene>
<dbReference type="EMBL" id="QAPG01000005">
    <property type="protein sequence ID" value="TDZ40371.1"/>
    <property type="molecule type" value="Genomic_DNA"/>
</dbReference>
<comment type="caution">
    <text evidence="1">The sequence shown here is derived from an EMBL/GenBank/DDBJ whole genome shotgun (WGS) entry which is preliminary data.</text>
</comment>
<dbReference type="Proteomes" id="UP000295083">
    <property type="component" value="Unassembled WGS sequence"/>
</dbReference>